<dbReference type="AlphaFoldDB" id="A0A9Q3FU03"/>
<organism evidence="1 2">
    <name type="scientific">Austropuccinia psidii MF-1</name>
    <dbReference type="NCBI Taxonomy" id="1389203"/>
    <lineage>
        <taxon>Eukaryota</taxon>
        <taxon>Fungi</taxon>
        <taxon>Dikarya</taxon>
        <taxon>Basidiomycota</taxon>
        <taxon>Pucciniomycotina</taxon>
        <taxon>Pucciniomycetes</taxon>
        <taxon>Pucciniales</taxon>
        <taxon>Sphaerophragmiaceae</taxon>
        <taxon>Austropuccinia</taxon>
    </lineage>
</organism>
<evidence type="ECO:0000313" key="1">
    <source>
        <dbReference type="EMBL" id="MBW0546271.1"/>
    </source>
</evidence>
<dbReference type="EMBL" id="AVOT02051262">
    <property type="protein sequence ID" value="MBW0546271.1"/>
    <property type="molecule type" value="Genomic_DNA"/>
</dbReference>
<name>A0A9Q3FU03_9BASI</name>
<accession>A0A9Q3FU03</accession>
<evidence type="ECO:0000313" key="2">
    <source>
        <dbReference type="Proteomes" id="UP000765509"/>
    </source>
</evidence>
<sequence>MIHTLEEMIIILCAYGLELKDLDGFNHDWFTLIPSLELEYKASINSLTGKTPAMLEKGWEPRVPYDTLKKDLLDIHPTESSFKIMFSKARHHENRCMQERDRIEVINHLTLK</sequence>
<gene>
    <name evidence="1" type="ORF">O181_085986</name>
</gene>
<reference evidence="1" key="1">
    <citation type="submission" date="2021-03" db="EMBL/GenBank/DDBJ databases">
        <title>Draft genome sequence of rust myrtle Austropuccinia psidii MF-1, a brazilian biotype.</title>
        <authorList>
            <person name="Quecine M.C."/>
            <person name="Pachon D.M.R."/>
            <person name="Bonatelli M.L."/>
            <person name="Correr F.H."/>
            <person name="Franceschini L.M."/>
            <person name="Leite T.F."/>
            <person name="Margarido G.R.A."/>
            <person name="Almeida C.A."/>
            <person name="Ferrarezi J.A."/>
            <person name="Labate C.A."/>
        </authorList>
    </citation>
    <scope>NUCLEOTIDE SEQUENCE</scope>
    <source>
        <strain evidence="1">MF-1</strain>
    </source>
</reference>
<keyword evidence="2" id="KW-1185">Reference proteome</keyword>
<dbReference type="Proteomes" id="UP000765509">
    <property type="component" value="Unassembled WGS sequence"/>
</dbReference>
<protein>
    <submittedName>
        <fullName evidence="1">Uncharacterized protein</fullName>
    </submittedName>
</protein>
<proteinExistence type="predicted"/>
<comment type="caution">
    <text evidence="1">The sequence shown here is derived from an EMBL/GenBank/DDBJ whole genome shotgun (WGS) entry which is preliminary data.</text>
</comment>